<feature type="region of interest" description="Disordered" evidence="1">
    <location>
        <begin position="43"/>
        <end position="67"/>
    </location>
</feature>
<dbReference type="Proteomes" id="UP000054560">
    <property type="component" value="Unassembled WGS sequence"/>
</dbReference>
<dbReference type="RefSeq" id="XP_014143996.1">
    <property type="nucleotide sequence ID" value="XM_014288521.1"/>
</dbReference>
<evidence type="ECO:0000256" key="1">
    <source>
        <dbReference type="SAM" id="MobiDB-lite"/>
    </source>
</evidence>
<dbReference type="AlphaFoldDB" id="A0A0L0F0F9"/>
<organism evidence="2 3">
    <name type="scientific">Sphaeroforma arctica JP610</name>
    <dbReference type="NCBI Taxonomy" id="667725"/>
    <lineage>
        <taxon>Eukaryota</taxon>
        <taxon>Ichthyosporea</taxon>
        <taxon>Ichthyophonida</taxon>
        <taxon>Sphaeroforma</taxon>
    </lineage>
</organism>
<sequence>SRNNITRVDSKQKFQNSISAGKVSNFGRLGASDLAMAIQNIQTSRPNSPRNPEIMGSRSTIGFAWQK</sequence>
<dbReference type="EMBL" id="KQ252170">
    <property type="protein sequence ID" value="KNC70094.1"/>
    <property type="molecule type" value="Genomic_DNA"/>
</dbReference>
<gene>
    <name evidence="2" type="ORF">SARC_17387</name>
</gene>
<evidence type="ECO:0000313" key="3">
    <source>
        <dbReference type="Proteomes" id="UP000054560"/>
    </source>
</evidence>
<evidence type="ECO:0000313" key="2">
    <source>
        <dbReference type="EMBL" id="KNC70094.1"/>
    </source>
</evidence>
<name>A0A0L0F0F9_9EUKA</name>
<proteinExistence type="predicted"/>
<feature type="non-terminal residue" evidence="2">
    <location>
        <position position="1"/>
    </location>
</feature>
<dbReference type="GeneID" id="25917891"/>
<accession>A0A0L0F0F9</accession>
<keyword evidence="3" id="KW-1185">Reference proteome</keyword>
<reference evidence="2 3" key="1">
    <citation type="submission" date="2011-02" db="EMBL/GenBank/DDBJ databases">
        <title>The Genome Sequence of Sphaeroforma arctica JP610.</title>
        <authorList>
            <consortium name="The Broad Institute Genome Sequencing Platform"/>
            <person name="Russ C."/>
            <person name="Cuomo C."/>
            <person name="Young S.K."/>
            <person name="Zeng Q."/>
            <person name="Gargeya S."/>
            <person name="Alvarado L."/>
            <person name="Berlin A."/>
            <person name="Chapman S.B."/>
            <person name="Chen Z."/>
            <person name="Freedman E."/>
            <person name="Gellesch M."/>
            <person name="Goldberg J."/>
            <person name="Griggs A."/>
            <person name="Gujja S."/>
            <person name="Heilman E."/>
            <person name="Heiman D."/>
            <person name="Howarth C."/>
            <person name="Mehta T."/>
            <person name="Neiman D."/>
            <person name="Pearson M."/>
            <person name="Roberts A."/>
            <person name="Saif S."/>
            <person name="Shea T."/>
            <person name="Shenoy N."/>
            <person name="Sisk P."/>
            <person name="Stolte C."/>
            <person name="Sykes S."/>
            <person name="White J."/>
            <person name="Yandava C."/>
            <person name="Burger G."/>
            <person name="Gray M.W."/>
            <person name="Holland P.W.H."/>
            <person name="King N."/>
            <person name="Lang F.B.F."/>
            <person name="Roger A.J."/>
            <person name="Ruiz-Trillo I."/>
            <person name="Haas B."/>
            <person name="Nusbaum C."/>
            <person name="Birren B."/>
        </authorList>
    </citation>
    <scope>NUCLEOTIDE SEQUENCE [LARGE SCALE GENOMIC DNA]</scope>
    <source>
        <strain evidence="2 3">JP610</strain>
    </source>
</reference>
<protein>
    <submittedName>
        <fullName evidence="2">Uncharacterized protein</fullName>
    </submittedName>
</protein>